<keyword evidence="4" id="KW-1185">Reference proteome</keyword>
<keyword evidence="2" id="KW-0472">Membrane</keyword>
<protein>
    <recommendedName>
        <fullName evidence="5">DUF4190 domain-containing protein</fullName>
    </recommendedName>
</protein>
<dbReference type="Proteomes" id="UP001501581">
    <property type="component" value="Unassembled WGS sequence"/>
</dbReference>
<evidence type="ECO:0000256" key="1">
    <source>
        <dbReference type="SAM" id="MobiDB-lite"/>
    </source>
</evidence>
<feature type="region of interest" description="Disordered" evidence="1">
    <location>
        <begin position="1"/>
        <end position="44"/>
    </location>
</feature>
<comment type="caution">
    <text evidence="3">The sequence shown here is derived from an EMBL/GenBank/DDBJ whole genome shotgun (WGS) entry which is preliminary data.</text>
</comment>
<feature type="transmembrane region" description="Helical" evidence="2">
    <location>
        <begin position="104"/>
        <end position="129"/>
    </location>
</feature>
<feature type="transmembrane region" description="Helical" evidence="2">
    <location>
        <begin position="51"/>
        <end position="78"/>
    </location>
</feature>
<evidence type="ECO:0008006" key="5">
    <source>
        <dbReference type="Google" id="ProtNLM"/>
    </source>
</evidence>
<keyword evidence="2" id="KW-1133">Transmembrane helix</keyword>
<organism evidence="3 4">
    <name type="scientific">Nocardioides dubius</name>
    <dbReference type="NCBI Taxonomy" id="317019"/>
    <lineage>
        <taxon>Bacteria</taxon>
        <taxon>Bacillati</taxon>
        <taxon>Actinomycetota</taxon>
        <taxon>Actinomycetes</taxon>
        <taxon>Propionibacteriales</taxon>
        <taxon>Nocardioidaceae</taxon>
        <taxon>Nocardioides</taxon>
    </lineage>
</organism>
<gene>
    <name evidence="3" type="ORF">GCM10009668_14960</name>
</gene>
<dbReference type="RefSeq" id="WP_343992930.1">
    <property type="nucleotide sequence ID" value="NZ_BAAALG010000006.1"/>
</dbReference>
<name>A0ABN1TR96_9ACTN</name>
<feature type="compositionally biased region" description="Pro residues" evidence="1">
    <location>
        <begin position="15"/>
        <end position="27"/>
    </location>
</feature>
<accession>A0ABN1TR96</accession>
<evidence type="ECO:0000313" key="4">
    <source>
        <dbReference type="Proteomes" id="UP001501581"/>
    </source>
</evidence>
<evidence type="ECO:0000313" key="3">
    <source>
        <dbReference type="EMBL" id="GAA1098545.1"/>
    </source>
</evidence>
<reference evidence="3 4" key="1">
    <citation type="journal article" date="2019" name="Int. J. Syst. Evol. Microbiol.">
        <title>The Global Catalogue of Microorganisms (GCM) 10K type strain sequencing project: providing services to taxonomists for standard genome sequencing and annotation.</title>
        <authorList>
            <consortium name="The Broad Institute Genomics Platform"/>
            <consortium name="The Broad Institute Genome Sequencing Center for Infectious Disease"/>
            <person name="Wu L."/>
            <person name="Ma J."/>
        </authorList>
    </citation>
    <scope>NUCLEOTIDE SEQUENCE [LARGE SCALE GENOMIC DNA]</scope>
    <source>
        <strain evidence="3 4">JCM 13008</strain>
    </source>
</reference>
<dbReference type="EMBL" id="BAAALG010000006">
    <property type="protein sequence ID" value="GAA1098545.1"/>
    <property type="molecule type" value="Genomic_DNA"/>
</dbReference>
<keyword evidence="2" id="KW-0812">Transmembrane</keyword>
<evidence type="ECO:0000256" key="2">
    <source>
        <dbReference type="SAM" id="Phobius"/>
    </source>
</evidence>
<proteinExistence type="predicted"/>
<sequence>MSEVPPQGPAAGGWQPPPHGPVPPGQLPPAGWGQPFPWPPPPPRHPDANAALVWGIVALAGGMSMCLPLLVSPFAWFYGARVVREIEQSPQPLGGLSEAKAGKVMGIVGSCLLGVALLGLVLLIGLAVLSEAS</sequence>